<feature type="domain" description="Tubulin/FtsZ GTPase" evidence="5">
    <location>
        <begin position="85"/>
        <end position="180"/>
    </location>
</feature>
<dbReference type="Pfam" id="PF00091">
    <property type="entry name" value="Tubulin"/>
    <property type="match status" value="1"/>
</dbReference>
<keyword evidence="4" id="KW-0342">GTP-binding</keyword>
<evidence type="ECO:0000256" key="4">
    <source>
        <dbReference type="ARBA" id="ARBA00023134"/>
    </source>
</evidence>
<keyword evidence="2" id="KW-0493">Microtubule</keyword>
<sequence>MGNTISSSTQSNFTRCVAYPSLVPFYTRGNNFAQGYLSMDYVNNFSSDCKGKHAISLDSNKKQGSFQYRHVGGFENASSPDTLFQTLSLIRKAVEKSDFGMLSYFILTFATAGGTGSGLTARLLECLRELYPKIFLIAIPIWPFWSAGDTCTAAYNTALCMSWLQMYADMILIMENEALEHDHSIDVKFTPAVKPLQTKSSIRYTSGTEKGQIEMQRPRAVNFFHDINSRISITLMHLLGGKLSYFASENTTTPTRTSDPQLGFEYAENILRLLRVVCPMPSLKLVSPVCSYISTANQIQLSSISNEASSFSIISDGLLKKLVHRRESVNPSVKDSRLKYTGKMDQKNEPAPLSALTLSAQINFLSLSNPVEKRNFLGNFQRKLETMLRPIWNPSESICSKTFYPYIPDIQVLIITTSFNVCRIKLETTCLEAEAHNYGRRDKAQVKNDVNALMLIQWESLQQSLFIKF</sequence>
<dbReference type="SUPFAM" id="SSF52490">
    <property type="entry name" value="Tubulin nucleotide-binding domain-like"/>
    <property type="match status" value="1"/>
</dbReference>
<accession>A0ABQ7JE92</accession>
<evidence type="ECO:0000256" key="1">
    <source>
        <dbReference type="ARBA" id="ARBA00009636"/>
    </source>
</evidence>
<keyword evidence="3" id="KW-0547">Nucleotide-binding</keyword>
<dbReference type="InterPro" id="IPR036525">
    <property type="entry name" value="Tubulin/FtsZ_GTPase_sf"/>
</dbReference>
<evidence type="ECO:0000313" key="7">
    <source>
        <dbReference type="Proteomes" id="UP000823046"/>
    </source>
</evidence>
<organism evidence="6 7">
    <name type="scientific">Cardiosporidium cionae</name>
    <dbReference type="NCBI Taxonomy" id="476202"/>
    <lineage>
        <taxon>Eukaryota</taxon>
        <taxon>Sar</taxon>
        <taxon>Alveolata</taxon>
        <taxon>Apicomplexa</taxon>
        <taxon>Aconoidasida</taxon>
        <taxon>Nephromycida</taxon>
        <taxon>Cardiosporidium</taxon>
    </lineage>
</organism>
<evidence type="ECO:0000259" key="5">
    <source>
        <dbReference type="Pfam" id="PF00091"/>
    </source>
</evidence>
<dbReference type="PROSITE" id="PS00227">
    <property type="entry name" value="TUBULIN"/>
    <property type="match status" value="1"/>
</dbReference>
<protein>
    <recommendedName>
        <fullName evidence="5">Tubulin/FtsZ GTPase domain-containing protein</fullName>
    </recommendedName>
</protein>
<dbReference type="InterPro" id="IPR003008">
    <property type="entry name" value="Tubulin_FtsZ_GTPase"/>
</dbReference>
<proteinExistence type="inferred from homology"/>
<dbReference type="InterPro" id="IPR017975">
    <property type="entry name" value="Tubulin_CS"/>
</dbReference>
<dbReference type="Gene3D" id="3.40.50.1440">
    <property type="entry name" value="Tubulin/FtsZ, GTPase domain"/>
    <property type="match status" value="1"/>
</dbReference>
<reference evidence="6 7" key="1">
    <citation type="journal article" date="2020" name="bioRxiv">
        <title>Metabolic contributions of an alphaproteobacterial endosymbiont in the apicomplexan Cardiosporidium cionae.</title>
        <authorList>
            <person name="Hunter E.S."/>
            <person name="Paight C.J."/>
            <person name="Lane C.E."/>
        </authorList>
    </citation>
    <scope>NUCLEOTIDE SEQUENCE [LARGE SCALE GENOMIC DNA]</scope>
    <source>
        <strain evidence="6">ESH_2018</strain>
    </source>
</reference>
<comment type="caution">
    <text evidence="6">The sequence shown here is derived from an EMBL/GenBank/DDBJ whole genome shotgun (WGS) entry which is preliminary data.</text>
</comment>
<evidence type="ECO:0000256" key="3">
    <source>
        <dbReference type="ARBA" id="ARBA00022741"/>
    </source>
</evidence>
<keyword evidence="7" id="KW-1185">Reference proteome</keyword>
<dbReference type="EMBL" id="JADAQX010000062">
    <property type="protein sequence ID" value="KAF8822338.1"/>
    <property type="molecule type" value="Genomic_DNA"/>
</dbReference>
<evidence type="ECO:0000313" key="6">
    <source>
        <dbReference type="EMBL" id="KAF8822338.1"/>
    </source>
</evidence>
<evidence type="ECO:0000256" key="2">
    <source>
        <dbReference type="ARBA" id="ARBA00022701"/>
    </source>
</evidence>
<dbReference type="InterPro" id="IPR000217">
    <property type="entry name" value="Tubulin"/>
</dbReference>
<name>A0ABQ7JE92_9APIC</name>
<gene>
    <name evidence="6" type="ORF">IE077_000637</name>
</gene>
<dbReference type="PANTHER" id="PTHR11588">
    <property type="entry name" value="TUBULIN"/>
    <property type="match status" value="1"/>
</dbReference>
<comment type="similarity">
    <text evidence="1">Belongs to the tubulin family.</text>
</comment>
<dbReference type="Proteomes" id="UP000823046">
    <property type="component" value="Unassembled WGS sequence"/>
</dbReference>